<feature type="non-terminal residue" evidence="1">
    <location>
        <position position="53"/>
    </location>
</feature>
<sequence>MWYNLGLSYPEPATYFDVKAHLVDLLSVPAVEFENKVKESSIVWVVSNCAAFN</sequence>
<reference evidence="1" key="1">
    <citation type="submission" date="2021-02" db="EMBL/GenBank/DDBJ databases">
        <authorList>
            <person name="Nowell W R."/>
        </authorList>
    </citation>
    <scope>NUCLEOTIDE SEQUENCE</scope>
    <source>
        <strain evidence="1">Ploen Becks lab</strain>
    </source>
</reference>
<organism evidence="1 2">
    <name type="scientific">Brachionus calyciflorus</name>
    <dbReference type="NCBI Taxonomy" id="104777"/>
    <lineage>
        <taxon>Eukaryota</taxon>
        <taxon>Metazoa</taxon>
        <taxon>Spiralia</taxon>
        <taxon>Gnathifera</taxon>
        <taxon>Rotifera</taxon>
        <taxon>Eurotatoria</taxon>
        <taxon>Monogononta</taxon>
        <taxon>Pseudotrocha</taxon>
        <taxon>Ploima</taxon>
        <taxon>Brachionidae</taxon>
        <taxon>Brachionus</taxon>
    </lineage>
</organism>
<dbReference type="Proteomes" id="UP000663879">
    <property type="component" value="Unassembled WGS sequence"/>
</dbReference>
<keyword evidence="2" id="KW-1185">Reference proteome</keyword>
<gene>
    <name evidence="1" type="ORF">OXX778_LOCUS23305</name>
</gene>
<accession>A0A814SQG9</accession>
<evidence type="ECO:0000313" key="2">
    <source>
        <dbReference type="Proteomes" id="UP000663879"/>
    </source>
</evidence>
<comment type="caution">
    <text evidence="1">The sequence shown here is derived from an EMBL/GenBank/DDBJ whole genome shotgun (WGS) entry which is preliminary data.</text>
</comment>
<name>A0A814SQG9_9BILA</name>
<proteinExistence type="predicted"/>
<dbReference type="AlphaFoldDB" id="A0A814SQG9"/>
<protein>
    <submittedName>
        <fullName evidence="1">Uncharacterized protein</fullName>
    </submittedName>
</protein>
<dbReference type="OrthoDB" id="427096at2759"/>
<evidence type="ECO:0000313" key="1">
    <source>
        <dbReference type="EMBL" id="CAF1151444.1"/>
    </source>
</evidence>
<dbReference type="EMBL" id="CAJNOC010011989">
    <property type="protein sequence ID" value="CAF1151444.1"/>
    <property type="molecule type" value="Genomic_DNA"/>
</dbReference>